<reference evidence="2" key="1">
    <citation type="journal article" date="2019" name="Int. J. Syst. Evol. Microbiol.">
        <title>The Global Catalogue of Microorganisms (GCM) 10K type strain sequencing project: providing services to taxonomists for standard genome sequencing and annotation.</title>
        <authorList>
            <consortium name="The Broad Institute Genomics Platform"/>
            <consortium name="The Broad Institute Genome Sequencing Center for Infectious Disease"/>
            <person name="Wu L."/>
            <person name="Ma J."/>
        </authorList>
    </citation>
    <scope>NUCLEOTIDE SEQUENCE [LARGE SCALE GENOMIC DNA]</scope>
    <source>
        <strain evidence="2">JCM 18204</strain>
    </source>
</reference>
<sequence>MVSFEGIPRKKGDVYYVYMDLESAQYYNQTSAIELQIEALEGVEEELDYLELKRSVFIGV</sequence>
<proteinExistence type="predicted"/>
<organism evidence="1 2">
    <name type="scientific">Lysobacter hankyongensis</name>
    <dbReference type="NCBI Taxonomy" id="1176535"/>
    <lineage>
        <taxon>Bacteria</taxon>
        <taxon>Pseudomonadati</taxon>
        <taxon>Pseudomonadota</taxon>
        <taxon>Gammaproteobacteria</taxon>
        <taxon>Lysobacterales</taxon>
        <taxon>Lysobacteraceae</taxon>
        <taxon>Lysobacter</taxon>
    </lineage>
</organism>
<protein>
    <submittedName>
        <fullName evidence="1">Uncharacterized protein</fullName>
    </submittedName>
</protein>
<comment type="caution">
    <text evidence="1">The sequence shown here is derived from an EMBL/GenBank/DDBJ whole genome shotgun (WGS) entry which is preliminary data.</text>
</comment>
<dbReference type="EMBL" id="BAABJE010000023">
    <property type="protein sequence ID" value="GAA4805720.1"/>
    <property type="molecule type" value="Genomic_DNA"/>
</dbReference>
<gene>
    <name evidence="1" type="ORF">GCM10023307_35510</name>
</gene>
<accession>A0ABP9C9X8</accession>
<evidence type="ECO:0000313" key="1">
    <source>
        <dbReference type="EMBL" id="GAA4805720.1"/>
    </source>
</evidence>
<name>A0ABP9C9X8_9GAMM</name>
<dbReference type="Proteomes" id="UP001499959">
    <property type="component" value="Unassembled WGS sequence"/>
</dbReference>
<keyword evidence="2" id="KW-1185">Reference proteome</keyword>
<evidence type="ECO:0000313" key="2">
    <source>
        <dbReference type="Proteomes" id="UP001499959"/>
    </source>
</evidence>